<feature type="signal peptide" evidence="1">
    <location>
        <begin position="1"/>
        <end position="28"/>
    </location>
</feature>
<dbReference type="EMBL" id="MU839827">
    <property type="protein sequence ID" value="KAK1761176.1"/>
    <property type="molecule type" value="Genomic_DNA"/>
</dbReference>
<dbReference type="Proteomes" id="UP001239445">
    <property type="component" value="Unassembled WGS sequence"/>
</dbReference>
<evidence type="ECO:0000256" key="1">
    <source>
        <dbReference type="SAM" id="SignalP"/>
    </source>
</evidence>
<keyword evidence="3" id="KW-1185">Reference proteome</keyword>
<dbReference type="AlphaFoldDB" id="A0AAJ0BN13"/>
<reference evidence="2" key="1">
    <citation type="submission" date="2023-06" db="EMBL/GenBank/DDBJ databases">
        <title>Genome-scale phylogeny and comparative genomics of the fungal order Sordariales.</title>
        <authorList>
            <consortium name="Lawrence Berkeley National Laboratory"/>
            <person name="Hensen N."/>
            <person name="Bonometti L."/>
            <person name="Westerberg I."/>
            <person name="Brannstrom I.O."/>
            <person name="Guillou S."/>
            <person name="Cros-Aarteil S."/>
            <person name="Calhoun S."/>
            <person name="Haridas S."/>
            <person name="Kuo A."/>
            <person name="Mondo S."/>
            <person name="Pangilinan J."/>
            <person name="Riley R."/>
            <person name="Labutti K."/>
            <person name="Andreopoulos B."/>
            <person name="Lipzen A."/>
            <person name="Chen C."/>
            <person name="Yanf M."/>
            <person name="Daum C."/>
            <person name="Ng V."/>
            <person name="Clum A."/>
            <person name="Steindorff A."/>
            <person name="Ohm R."/>
            <person name="Martin F."/>
            <person name="Silar P."/>
            <person name="Natvig D."/>
            <person name="Lalanne C."/>
            <person name="Gautier V."/>
            <person name="Ament-Velasquez S.L."/>
            <person name="Kruys A."/>
            <person name="Hutchinson M.I."/>
            <person name="Powell A.J."/>
            <person name="Barry K."/>
            <person name="Miller A.N."/>
            <person name="Grigoriev I.V."/>
            <person name="Debuchy R."/>
            <person name="Gladieux P."/>
            <person name="Thoren M.H."/>
            <person name="Johannesson H."/>
        </authorList>
    </citation>
    <scope>NUCLEOTIDE SEQUENCE</scope>
    <source>
        <strain evidence="2">PSN4</strain>
    </source>
</reference>
<protein>
    <recommendedName>
        <fullName evidence="4">Secreted protein</fullName>
    </recommendedName>
</protein>
<sequence length="71" mass="8318">MITDSHTLYRLFPLLLLSPLFAMSCSLALSLCMEFDGTAWPHVRYLFLSRERNNTQFGECSRYQVARWVGR</sequence>
<name>A0AAJ0BN13_9PEZI</name>
<comment type="caution">
    <text evidence="2">The sequence shown here is derived from an EMBL/GenBank/DDBJ whole genome shotgun (WGS) entry which is preliminary data.</text>
</comment>
<evidence type="ECO:0000313" key="3">
    <source>
        <dbReference type="Proteomes" id="UP001239445"/>
    </source>
</evidence>
<evidence type="ECO:0008006" key="4">
    <source>
        <dbReference type="Google" id="ProtNLM"/>
    </source>
</evidence>
<organism evidence="2 3">
    <name type="scientific">Echria macrotheca</name>
    <dbReference type="NCBI Taxonomy" id="438768"/>
    <lineage>
        <taxon>Eukaryota</taxon>
        <taxon>Fungi</taxon>
        <taxon>Dikarya</taxon>
        <taxon>Ascomycota</taxon>
        <taxon>Pezizomycotina</taxon>
        <taxon>Sordariomycetes</taxon>
        <taxon>Sordariomycetidae</taxon>
        <taxon>Sordariales</taxon>
        <taxon>Schizotheciaceae</taxon>
        <taxon>Echria</taxon>
    </lineage>
</organism>
<feature type="chain" id="PRO_5042548285" description="Secreted protein" evidence="1">
    <location>
        <begin position="29"/>
        <end position="71"/>
    </location>
</feature>
<keyword evidence="1" id="KW-0732">Signal</keyword>
<evidence type="ECO:0000313" key="2">
    <source>
        <dbReference type="EMBL" id="KAK1761176.1"/>
    </source>
</evidence>
<proteinExistence type="predicted"/>
<gene>
    <name evidence="2" type="ORF">QBC47DRAFT_23371</name>
</gene>
<accession>A0AAJ0BN13</accession>